<comment type="caution">
    <text evidence="6">The sequence shown here is derived from an EMBL/GenBank/DDBJ whole genome shotgun (WGS) entry which is preliminary data.</text>
</comment>
<evidence type="ECO:0000256" key="1">
    <source>
        <dbReference type="ARBA" id="ARBA00000086"/>
    </source>
</evidence>
<dbReference type="InterPro" id="IPR003265">
    <property type="entry name" value="HhH-GPD_domain"/>
</dbReference>
<keyword evidence="3" id="KW-0227">DNA damage</keyword>
<dbReference type="InterPro" id="IPR051912">
    <property type="entry name" value="Alkylbase_DNA_Glycosylase/TA"/>
</dbReference>
<gene>
    <name evidence="6" type="ORF">QTN47_22915</name>
</gene>
<dbReference type="Proteomes" id="UP001560573">
    <property type="component" value="Unassembled WGS sequence"/>
</dbReference>
<evidence type="ECO:0000259" key="5">
    <source>
        <dbReference type="SMART" id="SM00478"/>
    </source>
</evidence>
<dbReference type="RefSeq" id="WP_369331793.1">
    <property type="nucleotide sequence ID" value="NZ_JAULBC010000008.1"/>
</dbReference>
<dbReference type="SMART" id="SM00478">
    <property type="entry name" value="ENDO3c"/>
    <property type="match status" value="1"/>
</dbReference>
<accession>A0ABV3ZKG8</accession>
<dbReference type="Gene3D" id="1.10.1670.40">
    <property type="match status" value="1"/>
</dbReference>
<comment type="catalytic activity">
    <reaction evidence="1">
        <text>Hydrolysis of alkylated DNA, releasing 3-methyladenine, 3-methylguanine, 7-methylguanine and 7-methyladenine.</text>
        <dbReference type="EC" id="3.2.2.21"/>
    </reaction>
</comment>
<dbReference type="PANTHER" id="PTHR43003:SF5">
    <property type="entry name" value="DNA-3-METHYLADENINE GLYCOSYLASE"/>
    <property type="match status" value="1"/>
</dbReference>
<evidence type="ECO:0000256" key="4">
    <source>
        <dbReference type="ARBA" id="ARBA00023204"/>
    </source>
</evidence>
<organism evidence="6 7">
    <name type="scientific">Danxiaibacter flavus</name>
    <dbReference type="NCBI Taxonomy" id="3049108"/>
    <lineage>
        <taxon>Bacteria</taxon>
        <taxon>Pseudomonadati</taxon>
        <taxon>Bacteroidota</taxon>
        <taxon>Chitinophagia</taxon>
        <taxon>Chitinophagales</taxon>
        <taxon>Chitinophagaceae</taxon>
        <taxon>Danxiaibacter</taxon>
    </lineage>
</organism>
<keyword evidence="7" id="KW-1185">Reference proteome</keyword>
<feature type="domain" description="HhH-GPD" evidence="5">
    <location>
        <begin position="52"/>
        <end position="207"/>
    </location>
</feature>
<proteinExistence type="predicted"/>
<dbReference type="Gene3D" id="1.10.340.30">
    <property type="entry name" value="Hypothetical protein, domain 2"/>
    <property type="match status" value="1"/>
</dbReference>
<reference evidence="6 7" key="1">
    <citation type="submission" date="2023-07" db="EMBL/GenBank/DDBJ databases">
        <authorList>
            <person name="Lian W.-H."/>
        </authorList>
    </citation>
    <scope>NUCLEOTIDE SEQUENCE [LARGE SCALE GENOMIC DNA]</scope>
    <source>
        <strain evidence="6 7">SYSU DXS3180</strain>
    </source>
</reference>
<dbReference type="PANTHER" id="PTHR43003">
    <property type="entry name" value="DNA-3-METHYLADENINE GLYCOSYLASE"/>
    <property type="match status" value="1"/>
</dbReference>
<keyword evidence="4" id="KW-0234">DNA repair</keyword>
<dbReference type="CDD" id="cd00056">
    <property type="entry name" value="ENDO3c"/>
    <property type="match status" value="1"/>
</dbReference>
<dbReference type="SUPFAM" id="SSF48150">
    <property type="entry name" value="DNA-glycosylase"/>
    <property type="match status" value="1"/>
</dbReference>
<evidence type="ECO:0000256" key="2">
    <source>
        <dbReference type="ARBA" id="ARBA00012000"/>
    </source>
</evidence>
<evidence type="ECO:0000313" key="6">
    <source>
        <dbReference type="EMBL" id="MEX6690381.1"/>
    </source>
</evidence>
<dbReference type="Pfam" id="PF00730">
    <property type="entry name" value="HhH-GPD"/>
    <property type="match status" value="1"/>
</dbReference>
<dbReference type="InterPro" id="IPR011257">
    <property type="entry name" value="DNA_glycosylase"/>
</dbReference>
<dbReference type="EMBL" id="JAULBC010000008">
    <property type="protein sequence ID" value="MEX6690381.1"/>
    <property type="molecule type" value="Genomic_DNA"/>
</dbReference>
<protein>
    <recommendedName>
        <fullName evidence="2">DNA-3-methyladenine glycosylase II</fullName>
        <ecNumber evidence="2">3.2.2.21</ecNumber>
    </recommendedName>
</protein>
<sequence>MKHQTFDHSNFHQICDELARQDSDFKRVIEQYGYPPLWNRKPSFATLIHIILEQQVSLASAKAAFLKLQEKIGHITAEKLLQLTDEELRGCYFSRQKAVYARALATAVINKEIIIEELHLLADDEIRISLKKIKGIGDWTADVFLMMVLNRCDFFAPGDIALMKSVREVKQLSSDVLKDEIIALTEKWKPYRTVASYLLWHAYLSKRNISQ</sequence>
<evidence type="ECO:0000313" key="7">
    <source>
        <dbReference type="Proteomes" id="UP001560573"/>
    </source>
</evidence>
<evidence type="ECO:0000256" key="3">
    <source>
        <dbReference type="ARBA" id="ARBA00022763"/>
    </source>
</evidence>
<dbReference type="EC" id="3.2.2.21" evidence="2"/>
<name>A0ABV3ZKG8_9BACT</name>